<dbReference type="InterPro" id="IPR019734">
    <property type="entry name" value="TPR_rpt"/>
</dbReference>
<protein>
    <recommendedName>
        <fullName evidence="6">Tetratricopeptide repeat protein</fullName>
    </recommendedName>
</protein>
<evidence type="ECO:0000256" key="2">
    <source>
        <dbReference type="ARBA" id="ARBA00022803"/>
    </source>
</evidence>
<evidence type="ECO:0000313" key="5">
    <source>
        <dbReference type="Proteomes" id="UP000681720"/>
    </source>
</evidence>
<dbReference type="AlphaFoldDB" id="A0A8S2QWN8"/>
<proteinExistence type="predicted"/>
<gene>
    <name evidence="4" type="ORF">GIL414_LOCUS18459</name>
</gene>
<dbReference type="EMBL" id="CAJOBJ010009101">
    <property type="protein sequence ID" value="CAF4129606.1"/>
    <property type="molecule type" value="Genomic_DNA"/>
</dbReference>
<evidence type="ECO:0008006" key="6">
    <source>
        <dbReference type="Google" id="ProtNLM"/>
    </source>
</evidence>
<dbReference type="SMART" id="SM00028">
    <property type="entry name" value="TPR"/>
    <property type="match status" value="4"/>
</dbReference>
<organism evidence="4 5">
    <name type="scientific">Rotaria magnacalcarata</name>
    <dbReference type="NCBI Taxonomy" id="392030"/>
    <lineage>
        <taxon>Eukaryota</taxon>
        <taxon>Metazoa</taxon>
        <taxon>Spiralia</taxon>
        <taxon>Gnathifera</taxon>
        <taxon>Rotifera</taxon>
        <taxon>Eurotatoria</taxon>
        <taxon>Bdelloidea</taxon>
        <taxon>Philodinida</taxon>
        <taxon>Philodinidae</taxon>
        <taxon>Rotaria</taxon>
    </lineage>
</organism>
<reference evidence="4" key="1">
    <citation type="submission" date="2021-02" db="EMBL/GenBank/DDBJ databases">
        <authorList>
            <person name="Nowell W R."/>
        </authorList>
    </citation>
    <scope>NUCLEOTIDE SEQUENCE</scope>
</reference>
<name>A0A8S2QWN8_9BILA</name>
<dbReference type="Pfam" id="PF13424">
    <property type="entry name" value="TPR_12"/>
    <property type="match status" value="1"/>
</dbReference>
<evidence type="ECO:0000313" key="4">
    <source>
        <dbReference type="EMBL" id="CAF4129606.1"/>
    </source>
</evidence>
<comment type="caution">
    <text evidence="4">The sequence shown here is derived from an EMBL/GenBank/DDBJ whole genome shotgun (WGS) entry which is preliminary data.</text>
</comment>
<keyword evidence="1" id="KW-0677">Repeat</keyword>
<keyword evidence="2 3" id="KW-0802">TPR repeat</keyword>
<dbReference type="SUPFAM" id="SSF48452">
    <property type="entry name" value="TPR-like"/>
    <property type="match status" value="1"/>
</dbReference>
<dbReference type="PANTHER" id="PTHR45641">
    <property type="entry name" value="TETRATRICOPEPTIDE REPEAT PROTEIN (AFU_ORTHOLOGUE AFUA_6G03870)"/>
    <property type="match status" value="1"/>
</dbReference>
<feature type="repeat" description="TPR" evidence="3">
    <location>
        <begin position="201"/>
        <end position="234"/>
    </location>
</feature>
<dbReference type="PROSITE" id="PS50005">
    <property type="entry name" value="TPR"/>
    <property type="match status" value="1"/>
</dbReference>
<dbReference type="Proteomes" id="UP000681720">
    <property type="component" value="Unassembled WGS sequence"/>
</dbReference>
<dbReference type="Gene3D" id="1.25.40.10">
    <property type="entry name" value="Tetratricopeptide repeat domain"/>
    <property type="match status" value="2"/>
</dbReference>
<evidence type="ECO:0000256" key="3">
    <source>
        <dbReference type="PROSITE-ProRule" id="PRU00339"/>
    </source>
</evidence>
<dbReference type="InterPro" id="IPR011990">
    <property type="entry name" value="TPR-like_helical_dom_sf"/>
</dbReference>
<sequence>MIPIGILNPNERSTQDLNTEQAEFLWFQLLIEVLVRLPKTLSSKKEMIQECRVSYQENEVQLKKIAVFEATYDEKSAITCEQPTVLALGLFLSKMGALDKAKRFYLKLLNELREDYRDFGALHNNLVEILRKQGYFDSAEIHFRRALGVYAETVTIFHPYRAIVHKDEFRRINYPEIALNHYKQLLVEEFTFARNDILFIIHLNNNLGTVYEDIDNNEQALQNYQQALELCITYFIINRELLVVTHHNIAIAYQNLNNMDESRSQLQCALTTVTSPNGQYYTTEIKVLRALALSYEKTTDEWASVAHFFQRMLDLYLRHAPNHPIVSKVRNAVSNAENKINRSLPTL</sequence>
<accession>A0A8S2QWN8</accession>
<evidence type="ECO:0000256" key="1">
    <source>
        <dbReference type="ARBA" id="ARBA00022737"/>
    </source>
</evidence>
<dbReference type="Pfam" id="PF13374">
    <property type="entry name" value="TPR_10"/>
    <property type="match status" value="1"/>
</dbReference>